<dbReference type="FunFam" id="3.40.30.10:FF:000013">
    <property type="entry name" value="Blast:Protein SCO1 homolog, mitochondrial"/>
    <property type="match status" value="1"/>
</dbReference>
<evidence type="ECO:0000256" key="4">
    <source>
        <dbReference type="PIRSR" id="PIRSR603782-2"/>
    </source>
</evidence>
<evidence type="ECO:0000259" key="6">
    <source>
        <dbReference type="PROSITE" id="PS51352"/>
    </source>
</evidence>
<comment type="caution">
    <text evidence="7">The sequence shown here is derived from an EMBL/GenBank/DDBJ whole genome shotgun (WGS) entry which is preliminary data.</text>
</comment>
<dbReference type="InterPro" id="IPR003782">
    <property type="entry name" value="SCO1/SenC"/>
</dbReference>
<sequence>MADDTMSRIFQALAPLLLIVSGCSAAPGEPPLAGARIGGPFTLTDPDGKPVRDSDFAGKYRIVYFGYTWCPDICPNDMLKIGQAMKTLDKQAPAKAKAIVPIFITVDPERDTPKVVGAFVRNFDDRIVGLTGSPAAIAAVEKQYAVYAKKEPAGPNGAYLVGHSQIAYLMDKDGKPITSLPIEKDAAAVVEQLDHWVR</sequence>
<protein>
    <submittedName>
        <fullName evidence="7">Protein SCO1/2</fullName>
    </submittedName>
</protein>
<dbReference type="PANTHER" id="PTHR12151">
    <property type="entry name" value="ELECTRON TRANSPORT PROTIN SCO1/SENC FAMILY MEMBER"/>
    <property type="match status" value="1"/>
</dbReference>
<keyword evidence="2 3" id="KW-0186">Copper</keyword>
<accession>A0A7X5V0M2</accession>
<feature type="binding site" evidence="3">
    <location>
        <position position="74"/>
    </location>
    <ligand>
        <name>Cu cation</name>
        <dbReference type="ChEBI" id="CHEBI:23378"/>
    </ligand>
</feature>
<dbReference type="Pfam" id="PF02630">
    <property type="entry name" value="SCO1-SenC"/>
    <property type="match status" value="1"/>
</dbReference>
<evidence type="ECO:0000313" key="7">
    <source>
        <dbReference type="EMBL" id="NIJ65719.1"/>
    </source>
</evidence>
<dbReference type="Gene3D" id="3.40.30.10">
    <property type="entry name" value="Glutaredoxin"/>
    <property type="match status" value="1"/>
</dbReference>
<keyword evidence="8" id="KW-1185">Reference proteome</keyword>
<comment type="similarity">
    <text evidence="1">Belongs to the SCO1/2 family.</text>
</comment>
<dbReference type="GO" id="GO:0046872">
    <property type="term" value="F:metal ion binding"/>
    <property type="evidence" value="ECO:0007669"/>
    <property type="project" value="UniProtKB-KW"/>
</dbReference>
<feature type="domain" description="Thioredoxin" evidence="6">
    <location>
        <begin position="32"/>
        <end position="198"/>
    </location>
</feature>
<evidence type="ECO:0000256" key="2">
    <source>
        <dbReference type="ARBA" id="ARBA00023008"/>
    </source>
</evidence>
<evidence type="ECO:0000313" key="8">
    <source>
        <dbReference type="Proteomes" id="UP000564677"/>
    </source>
</evidence>
<keyword evidence="4" id="KW-1015">Disulfide bond</keyword>
<dbReference type="EMBL" id="JAASQV010000002">
    <property type="protein sequence ID" value="NIJ65719.1"/>
    <property type="molecule type" value="Genomic_DNA"/>
</dbReference>
<name>A0A7X5V0M2_9SPHN</name>
<feature type="chain" id="PRO_5030629112" evidence="5">
    <location>
        <begin position="26"/>
        <end position="198"/>
    </location>
</feature>
<feature type="binding site" evidence="3">
    <location>
        <position position="70"/>
    </location>
    <ligand>
        <name>Cu cation</name>
        <dbReference type="ChEBI" id="CHEBI:23378"/>
    </ligand>
</feature>
<proteinExistence type="inferred from homology"/>
<feature type="signal peptide" evidence="5">
    <location>
        <begin position="1"/>
        <end position="25"/>
    </location>
</feature>
<gene>
    <name evidence="7" type="ORF">FHR20_002681</name>
</gene>
<dbReference type="CDD" id="cd02968">
    <property type="entry name" value="SCO"/>
    <property type="match status" value="1"/>
</dbReference>
<keyword evidence="5" id="KW-0732">Signal</keyword>
<evidence type="ECO:0000256" key="3">
    <source>
        <dbReference type="PIRSR" id="PIRSR603782-1"/>
    </source>
</evidence>
<reference evidence="7 8" key="1">
    <citation type="submission" date="2020-03" db="EMBL/GenBank/DDBJ databases">
        <title>Genomic Encyclopedia of Type Strains, Phase IV (KMG-IV): sequencing the most valuable type-strain genomes for metagenomic binning, comparative biology and taxonomic classification.</title>
        <authorList>
            <person name="Goeker M."/>
        </authorList>
    </citation>
    <scope>NUCLEOTIDE SEQUENCE [LARGE SCALE GENOMIC DNA]</scope>
    <source>
        <strain evidence="7 8">DSM 4733</strain>
    </source>
</reference>
<evidence type="ECO:0000256" key="1">
    <source>
        <dbReference type="ARBA" id="ARBA00010996"/>
    </source>
</evidence>
<evidence type="ECO:0000256" key="5">
    <source>
        <dbReference type="SAM" id="SignalP"/>
    </source>
</evidence>
<dbReference type="PANTHER" id="PTHR12151:SF25">
    <property type="entry name" value="LINALOOL DEHYDRATASE_ISOMERASE DOMAIN-CONTAINING PROTEIN"/>
    <property type="match status" value="1"/>
</dbReference>
<dbReference type="PROSITE" id="PS51352">
    <property type="entry name" value="THIOREDOXIN_2"/>
    <property type="match status" value="1"/>
</dbReference>
<dbReference type="Proteomes" id="UP000564677">
    <property type="component" value="Unassembled WGS sequence"/>
</dbReference>
<dbReference type="InterPro" id="IPR013766">
    <property type="entry name" value="Thioredoxin_domain"/>
</dbReference>
<dbReference type="SUPFAM" id="SSF52833">
    <property type="entry name" value="Thioredoxin-like"/>
    <property type="match status" value="1"/>
</dbReference>
<feature type="disulfide bond" description="Redox-active" evidence="4">
    <location>
        <begin position="70"/>
        <end position="74"/>
    </location>
</feature>
<dbReference type="RefSeq" id="WP_167300069.1">
    <property type="nucleotide sequence ID" value="NZ_CP170557.1"/>
</dbReference>
<organism evidence="7 8">
    <name type="scientific">Sphingomonas leidyi</name>
    <dbReference type="NCBI Taxonomy" id="68569"/>
    <lineage>
        <taxon>Bacteria</taxon>
        <taxon>Pseudomonadati</taxon>
        <taxon>Pseudomonadota</taxon>
        <taxon>Alphaproteobacteria</taxon>
        <taxon>Sphingomonadales</taxon>
        <taxon>Sphingomonadaceae</taxon>
        <taxon>Sphingomonas</taxon>
    </lineage>
</organism>
<keyword evidence="3" id="KW-0479">Metal-binding</keyword>
<dbReference type="AlphaFoldDB" id="A0A7X5V0M2"/>
<feature type="binding site" evidence="3">
    <location>
        <position position="163"/>
    </location>
    <ligand>
        <name>Cu cation</name>
        <dbReference type="ChEBI" id="CHEBI:23378"/>
    </ligand>
</feature>
<dbReference type="InterPro" id="IPR036249">
    <property type="entry name" value="Thioredoxin-like_sf"/>
</dbReference>